<dbReference type="EMBL" id="AE017199">
    <property type="protein sequence ID" value="AAR38937.1"/>
    <property type="molecule type" value="Genomic_DNA"/>
</dbReference>
<evidence type="ECO:0000313" key="1">
    <source>
        <dbReference type="EMBL" id="AAR38937.1"/>
    </source>
</evidence>
<dbReference type="BioCyc" id="NEQU228908:GJB6-90-MONOMER"/>
<dbReference type="HOGENOM" id="CLU_1363679_0_0_2"/>
<accession>Q74MI7</accession>
<evidence type="ECO:0000313" key="2">
    <source>
        <dbReference type="Proteomes" id="UP000000578"/>
    </source>
</evidence>
<dbReference type="EnsemblBacteria" id="AAR38937">
    <property type="protein sequence ID" value="AAR38937"/>
    <property type="gene ID" value="NEQ081"/>
</dbReference>
<dbReference type="Proteomes" id="UP000000578">
    <property type="component" value="Chromosome"/>
</dbReference>
<reference evidence="1 2" key="1">
    <citation type="journal article" date="2003" name="Proc. Natl. Acad. Sci. U.S.A.">
        <title>The genome of Nanoarchaeum equitans: insights into early archaeal evolution and derived parasitism.</title>
        <authorList>
            <person name="Waters E."/>
            <person name="Hohn M.J."/>
            <person name="Ahel I."/>
            <person name="Graham D.E."/>
            <person name="Adams M.D."/>
            <person name="Barnstead M."/>
            <person name="Beeson K.Y."/>
            <person name="Bibbs L."/>
            <person name="Bolanos R."/>
            <person name="Keller M."/>
            <person name="Kretz K."/>
            <person name="Lin X."/>
            <person name="Mathur E."/>
            <person name="Ni J."/>
            <person name="Podar M."/>
            <person name="Richardson T."/>
            <person name="Sutton G.G."/>
            <person name="Simon M."/>
            <person name="Soll D."/>
            <person name="Stetter K.O."/>
            <person name="Short J.M."/>
            <person name="Noordewier M."/>
        </authorList>
    </citation>
    <scope>NUCLEOTIDE SEQUENCE [LARGE SCALE GENOMIC DNA]</scope>
    <source>
        <strain evidence="1 2">Kin4-M</strain>
    </source>
</reference>
<organism evidence="1 2">
    <name type="scientific">Nanoarchaeum equitans (strain Kin4-M)</name>
    <dbReference type="NCBI Taxonomy" id="228908"/>
    <lineage>
        <taxon>Archaea</taxon>
        <taxon>Nanobdellota</taxon>
        <taxon>Candidatus Nanoarchaeia</taxon>
        <taxon>Nanoarchaeales</taxon>
        <taxon>Nanoarchaeaceae</taxon>
        <taxon>Nanoarchaeum</taxon>
    </lineage>
</organism>
<dbReference type="AlphaFoldDB" id="Q74MI7"/>
<gene>
    <name evidence="1" type="ordered locus">NEQ081</name>
</gene>
<name>Q74MI7_NANEQ</name>
<dbReference type="STRING" id="228908.NEQ081"/>
<sequence>MSNEYVKVPLCALKKEWLNKSQIIYEKNKPYALIDKNDLEKALGSPIKCIAPGLGEYIKSVGSYIAVSPILNKLTKLQDIYSNEAMFVSWVYGVYPSIKALYHTLKKEYSKAKEDLEEIKLLPYVLPAYLSWVALKQHINPNIDLDGPNQYLFNVLNTFANLMALSIYIPTVVKMEMAIKDKIKNISPLKVIKNIYAKPQ</sequence>
<dbReference type="KEGG" id="neq:NEQ081"/>
<keyword evidence="2" id="KW-1185">Reference proteome</keyword>
<protein>
    <submittedName>
        <fullName evidence="1">NEQ081</fullName>
    </submittedName>
</protein>
<proteinExistence type="predicted"/>